<dbReference type="SUPFAM" id="SSF63737">
    <property type="entry name" value="Leukotriene A4 hydrolase N-terminal domain"/>
    <property type="match status" value="1"/>
</dbReference>
<evidence type="ECO:0000259" key="21">
    <source>
        <dbReference type="Pfam" id="PF11838"/>
    </source>
</evidence>
<dbReference type="EC" id="3.4.11.-" evidence="17"/>
<evidence type="ECO:0000313" key="23">
    <source>
        <dbReference type="Proteomes" id="UP000694920"/>
    </source>
</evidence>
<keyword evidence="9 15" id="KW-0862">Zinc</keyword>
<dbReference type="AlphaFoldDB" id="A0AAJ7C9U5"/>
<evidence type="ECO:0000256" key="7">
    <source>
        <dbReference type="ARBA" id="ARBA00022729"/>
    </source>
</evidence>
<keyword evidence="11" id="KW-0472">Membrane</keyword>
<dbReference type="FunFam" id="2.60.40.1730:FF:000002">
    <property type="entry name" value="Aminopeptidase"/>
    <property type="match status" value="1"/>
</dbReference>
<dbReference type="InterPro" id="IPR050344">
    <property type="entry name" value="Peptidase_M1_aminopeptidases"/>
</dbReference>
<dbReference type="GO" id="GO:0070006">
    <property type="term" value="F:metalloaminopeptidase activity"/>
    <property type="evidence" value="ECO:0007669"/>
    <property type="project" value="TreeGrafter"/>
</dbReference>
<feature type="region of interest" description="Disordered" evidence="18">
    <location>
        <begin position="916"/>
        <end position="939"/>
    </location>
</feature>
<keyword evidence="23" id="KW-1185">Reference proteome</keyword>
<evidence type="ECO:0000256" key="6">
    <source>
        <dbReference type="ARBA" id="ARBA00022723"/>
    </source>
</evidence>
<evidence type="ECO:0000256" key="15">
    <source>
        <dbReference type="PIRSR" id="PIRSR634016-3"/>
    </source>
</evidence>
<dbReference type="CDD" id="cd09601">
    <property type="entry name" value="M1_APN-Q_like"/>
    <property type="match status" value="1"/>
</dbReference>
<dbReference type="FunFam" id="2.60.40.1910:FF:000008">
    <property type="entry name" value="Aminopeptidase"/>
    <property type="match status" value="1"/>
</dbReference>
<dbReference type="InterPro" id="IPR027268">
    <property type="entry name" value="Peptidase_M4/M1_CTD_sf"/>
</dbReference>
<dbReference type="GO" id="GO:0005737">
    <property type="term" value="C:cytoplasm"/>
    <property type="evidence" value="ECO:0007669"/>
    <property type="project" value="TreeGrafter"/>
</dbReference>
<dbReference type="Gene3D" id="1.25.50.20">
    <property type="match status" value="1"/>
</dbReference>
<evidence type="ECO:0000256" key="14">
    <source>
        <dbReference type="PIRSR" id="PIRSR634016-1"/>
    </source>
</evidence>
<dbReference type="Pfam" id="PF17900">
    <property type="entry name" value="Peptidase_M1_N"/>
    <property type="match status" value="1"/>
</dbReference>
<feature type="binding site" evidence="15">
    <location>
        <position position="360"/>
    </location>
    <ligand>
        <name>Zn(2+)</name>
        <dbReference type="ChEBI" id="CHEBI:29105"/>
        <note>catalytic</note>
    </ligand>
</feature>
<dbReference type="InterPro" id="IPR024571">
    <property type="entry name" value="ERAP1-like_C_dom"/>
</dbReference>
<dbReference type="GO" id="GO:0043171">
    <property type="term" value="P:peptide catabolic process"/>
    <property type="evidence" value="ECO:0007669"/>
    <property type="project" value="TreeGrafter"/>
</dbReference>
<comment type="similarity">
    <text evidence="2 17">Belongs to the peptidase M1 family.</text>
</comment>
<keyword evidence="8 17" id="KW-0378">Hydrolase</keyword>
<dbReference type="GO" id="GO:0098552">
    <property type="term" value="C:side of membrane"/>
    <property type="evidence" value="ECO:0007669"/>
    <property type="project" value="UniProtKB-KW"/>
</dbReference>
<feature type="active site" description="Proton acceptor" evidence="14">
    <location>
        <position position="338"/>
    </location>
</feature>
<name>A0AAJ7C9U5_CEPCN</name>
<evidence type="ECO:0000256" key="12">
    <source>
        <dbReference type="ARBA" id="ARBA00023180"/>
    </source>
</evidence>
<dbReference type="Pfam" id="PF11838">
    <property type="entry name" value="ERAP1_C"/>
    <property type="match status" value="1"/>
</dbReference>
<evidence type="ECO:0000256" key="18">
    <source>
        <dbReference type="SAM" id="MobiDB-lite"/>
    </source>
</evidence>
<protein>
    <recommendedName>
        <fullName evidence="17">Aminopeptidase</fullName>
        <ecNumber evidence="17">3.4.11.-</ecNumber>
    </recommendedName>
</protein>
<comment type="cofactor">
    <cofactor evidence="15 17">
        <name>Zn(2+)</name>
        <dbReference type="ChEBI" id="CHEBI:29105"/>
    </cofactor>
    <text evidence="15 17">Binds 1 zinc ion per subunit.</text>
</comment>
<dbReference type="GO" id="GO:0005886">
    <property type="term" value="C:plasma membrane"/>
    <property type="evidence" value="ECO:0007669"/>
    <property type="project" value="UniProtKB-SubCell"/>
</dbReference>
<evidence type="ECO:0000313" key="24">
    <source>
        <dbReference type="RefSeq" id="XP_015604742.1"/>
    </source>
</evidence>
<evidence type="ECO:0000256" key="11">
    <source>
        <dbReference type="ARBA" id="ARBA00023136"/>
    </source>
</evidence>
<dbReference type="InterPro" id="IPR014782">
    <property type="entry name" value="Peptidase_M1_dom"/>
</dbReference>
<dbReference type="Gene3D" id="1.10.390.10">
    <property type="entry name" value="Neutral Protease Domain 2"/>
    <property type="match status" value="1"/>
</dbReference>
<feature type="domain" description="Peptidase M1 membrane alanine aminopeptidase" evidence="20">
    <location>
        <begin position="265"/>
        <end position="491"/>
    </location>
</feature>
<dbReference type="SUPFAM" id="SSF55486">
    <property type="entry name" value="Metalloproteases ('zincins'), catalytic domain"/>
    <property type="match status" value="1"/>
</dbReference>
<dbReference type="FunFam" id="1.10.390.10:FF:000019">
    <property type="entry name" value="Aminopeptidase"/>
    <property type="match status" value="1"/>
</dbReference>
<dbReference type="Gene3D" id="2.60.40.1730">
    <property type="entry name" value="tricorn interacting facor f3 domain"/>
    <property type="match status" value="1"/>
</dbReference>
<evidence type="ECO:0000256" key="19">
    <source>
        <dbReference type="SAM" id="SignalP"/>
    </source>
</evidence>
<dbReference type="InterPro" id="IPR045357">
    <property type="entry name" value="Aminopeptidase_N-like_N"/>
</dbReference>
<keyword evidence="13" id="KW-0449">Lipoprotein</keyword>
<dbReference type="InterPro" id="IPR042097">
    <property type="entry name" value="Aminopeptidase_N-like_N_sf"/>
</dbReference>
<keyword evidence="6 15" id="KW-0479">Metal-binding</keyword>
<dbReference type="GO" id="GO:0008270">
    <property type="term" value="F:zinc ion binding"/>
    <property type="evidence" value="ECO:0007669"/>
    <property type="project" value="UniProtKB-UniRule"/>
</dbReference>
<evidence type="ECO:0000256" key="1">
    <source>
        <dbReference type="ARBA" id="ARBA00004609"/>
    </source>
</evidence>
<keyword evidence="12" id="KW-0325">Glycoprotein</keyword>
<evidence type="ECO:0000256" key="13">
    <source>
        <dbReference type="ARBA" id="ARBA00023288"/>
    </source>
</evidence>
<evidence type="ECO:0000256" key="4">
    <source>
        <dbReference type="ARBA" id="ARBA00022622"/>
    </source>
</evidence>
<feature type="signal peptide" evidence="19">
    <location>
        <begin position="1"/>
        <end position="16"/>
    </location>
</feature>
<evidence type="ECO:0000256" key="3">
    <source>
        <dbReference type="ARBA" id="ARBA00022475"/>
    </source>
</evidence>
<evidence type="ECO:0000256" key="9">
    <source>
        <dbReference type="ARBA" id="ARBA00022833"/>
    </source>
</evidence>
<organism evidence="23 24">
    <name type="scientific">Cephus cinctus</name>
    <name type="common">Wheat stem sawfly</name>
    <dbReference type="NCBI Taxonomy" id="211228"/>
    <lineage>
        <taxon>Eukaryota</taxon>
        <taxon>Metazoa</taxon>
        <taxon>Ecdysozoa</taxon>
        <taxon>Arthropoda</taxon>
        <taxon>Hexapoda</taxon>
        <taxon>Insecta</taxon>
        <taxon>Pterygota</taxon>
        <taxon>Neoptera</taxon>
        <taxon>Endopterygota</taxon>
        <taxon>Hymenoptera</taxon>
        <taxon>Cephoidea</taxon>
        <taxon>Cephidae</taxon>
        <taxon>Cephus</taxon>
    </lineage>
</organism>
<proteinExistence type="inferred from homology"/>
<accession>A0AAJ7C9U5</accession>
<evidence type="ECO:0000259" key="22">
    <source>
        <dbReference type="Pfam" id="PF17900"/>
    </source>
</evidence>
<dbReference type="KEGG" id="ccin:107272259"/>
<dbReference type="InterPro" id="IPR034016">
    <property type="entry name" value="M1_APN-typ"/>
</dbReference>
<keyword evidence="5 17" id="KW-0645">Protease</keyword>
<keyword evidence="3" id="KW-1003">Cell membrane</keyword>
<dbReference type="GO" id="GO:0042277">
    <property type="term" value="F:peptide binding"/>
    <property type="evidence" value="ECO:0007669"/>
    <property type="project" value="TreeGrafter"/>
</dbReference>
<keyword evidence="17 24" id="KW-0031">Aminopeptidase</keyword>
<evidence type="ECO:0000256" key="5">
    <source>
        <dbReference type="ARBA" id="ARBA00022670"/>
    </source>
</evidence>
<gene>
    <name evidence="24" type="primary">LOC107272259</name>
</gene>
<keyword evidence="4" id="KW-0336">GPI-anchor</keyword>
<dbReference type="PRINTS" id="PR00756">
    <property type="entry name" value="ALADIPTASE"/>
</dbReference>
<evidence type="ECO:0000256" key="16">
    <source>
        <dbReference type="PIRSR" id="PIRSR634016-4"/>
    </source>
</evidence>
<dbReference type="GO" id="GO:0006508">
    <property type="term" value="P:proteolysis"/>
    <property type="evidence" value="ECO:0007669"/>
    <property type="project" value="UniProtKB-KW"/>
</dbReference>
<dbReference type="Gene3D" id="2.60.40.1910">
    <property type="match status" value="1"/>
</dbReference>
<dbReference type="Proteomes" id="UP000694920">
    <property type="component" value="Unplaced"/>
</dbReference>
<dbReference type="PANTHER" id="PTHR11533:SF290">
    <property type="entry name" value="AMINOPEPTIDASE"/>
    <property type="match status" value="1"/>
</dbReference>
<feature type="domain" description="Aminopeptidase N-like N-terminal" evidence="22">
    <location>
        <begin position="42"/>
        <end position="233"/>
    </location>
</feature>
<evidence type="ECO:0000259" key="20">
    <source>
        <dbReference type="Pfam" id="PF01433"/>
    </source>
</evidence>
<feature type="site" description="Transition state stabilizer" evidence="16">
    <location>
        <position position="424"/>
    </location>
</feature>
<dbReference type="PANTHER" id="PTHR11533">
    <property type="entry name" value="PROTEASE M1 ZINC METALLOPROTEASE"/>
    <property type="match status" value="1"/>
</dbReference>
<feature type="binding site" evidence="15">
    <location>
        <position position="337"/>
    </location>
    <ligand>
        <name>Zn(2+)</name>
        <dbReference type="ChEBI" id="CHEBI:29105"/>
        <note>catalytic</note>
    </ligand>
</feature>
<keyword evidence="7 19" id="KW-0732">Signal</keyword>
<evidence type="ECO:0000256" key="2">
    <source>
        <dbReference type="ARBA" id="ARBA00010136"/>
    </source>
</evidence>
<dbReference type="InterPro" id="IPR001930">
    <property type="entry name" value="Peptidase_M1"/>
</dbReference>
<comment type="subcellular location">
    <subcellularLocation>
        <location evidence="1">Cell membrane</location>
        <topology evidence="1">Lipid-anchor</topology>
        <topology evidence="1">GPI-anchor</topology>
    </subcellularLocation>
</comment>
<dbReference type="RefSeq" id="XP_015604742.1">
    <property type="nucleotide sequence ID" value="XM_015749256.2"/>
</dbReference>
<dbReference type="GO" id="GO:0005615">
    <property type="term" value="C:extracellular space"/>
    <property type="evidence" value="ECO:0007669"/>
    <property type="project" value="TreeGrafter"/>
</dbReference>
<evidence type="ECO:0000256" key="17">
    <source>
        <dbReference type="RuleBase" id="RU364040"/>
    </source>
</evidence>
<feature type="binding site" evidence="15">
    <location>
        <position position="341"/>
    </location>
    <ligand>
        <name>Zn(2+)</name>
        <dbReference type="ChEBI" id="CHEBI:29105"/>
        <note>catalytic</note>
    </ligand>
</feature>
<dbReference type="Pfam" id="PF01433">
    <property type="entry name" value="Peptidase_M1"/>
    <property type="match status" value="1"/>
</dbReference>
<sequence>MKIFLVTALLLAAVSANPLLHDSVATIRNNNTDNYRLPNNSVPISYKIELIPHINEDYFTFDGESAIELRILEPSSSITLHSLDLTVHETSLSLVSSTNVSYKIANYTEDETKQFLILNFATDLPTGLYTLYLKYIGLLDDEILNGFYRSSYINENGETVWLATTQFEPTAARKAFPCWDEPALKATFTISIKHDVNYTALSNMPVASQSEIDETDNKLWTTFETTPIMSTYLVAFVVSDYGYVSNAEGTFRVWTRKNAINTTAYALTLGESELEYLQNYTMIPFALPKMDQISIPDFSAGAMENWGLVTYRETALLYQEGVTSLSSKQSIATVISHEFAHQWFGNLVSPAWWKYLWLNEGFATYFQYYTTDEAEDNWDLMEQFVVRVVQATAFVADSSATTHPLNQDASTPNEISSLFDTICYNKGAAVIRMMSHFLTSNGFRTGLTRYLNDNAYGVATTDDLWTALQEVSDEMRVLQTHVYVKTVMDTWVEQPGYPVVTVIRNYTTETAVISQERYFQSGAGDDGTRWWVPISYTTEFSQDFSSTLAKEWIRQQDDSIIVGIFKSIHWLIVNVQQSGYYRVNYDETNWKLLADYLNSMYYITIHRLNRAQLIDDSYNLARSNRISFSIFLDITVYLKYETDYIPWYPGMVAISQLYPKLADTKSFPLFRKYFAERLGQSLFFLGYDEKEYEKHVHKFHRINTINWACSLGHEICRSVATSKLVAYLENSTANPISTEFTAWTYCAGLRSANVTVWDKVLDLYIESRSTSILNYLGCSEDEEILDQYLTYATTRDSDIFYYDAYYAYASVYNGSPQNINFALDYFINEFERISTFWSSSVQTLQMILAELGSKITTREQLQKLKDLIARENDLFGSVGSSVIAKAESNVQWTDTYEPVFREWFYKFYGLGNEQTSSTTSSPDHTEPAVTTESPDDNGNSAASVRSFNFILIPLTIASVQIFQSRIY</sequence>
<feature type="chain" id="PRO_5042600008" description="Aminopeptidase" evidence="19">
    <location>
        <begin position="17"/>
        <end position="967"/>
    </location>
</feature>
<feature type="domain" description="ERAP1-like C-terminal" evidence="21">
    <location>
        <begin position="570"/>
        <end position="876"/>
    </location>
</feature>
<keyword evidence="10 17" id="KW-0482">Metalloprotease</keyword>
<evidence type="ECO:0000256" key="10">
    <source>
        <dbReference type="ARBA" id="ARBA00023049"/>
    </source>
</evidence>
<dbReference type="GeneID" id="107272259"/>
<evidence type="ECO:0000256" key="8">
    <source>
        <dbReference type="ARBA" id="ARBA00022801"/>
    </source>
</evidence>
<reference evidence="24" key="1">
    <citation type="submission" date="2025-08" db="UniProtKB">
        <authorList>
            <consortium name="RefSeq"/>
        </authorList>
    </citation>
    <scope>IDENTIFICATION</scope>
</reference>